<keyword evidence="10" id="KW-1185">Reference proteome</keyword>
<dbReference type="InterPro" id="IPR042241">
    <property type="entry name" value="GCP_C_sf"/>
</dbReference>
<feature type="compositionally biased region" description="Polar residues" evidence="6">
    <location>
        <begin position="748"/>
        <end position="760"/>
    </location>
</feature>
<dbReference type="GO" id="GO:0000278">
    <property type="term" value="P:mitotic cell cycle"/>
    <property type="evidence" value="ECO:0007669"/>
    <property type="project" value="TreeGrafter"/>
</dbReference>
<keyword evidence="2 5" id="KW-0963">Cytoplasm</keyword>
<protein>
    <recommendedName>
        <fullName evidence="5">Spindle pole body component</fullName>
    </recommendedName>
</protein>
<organism evidence="9 10">
    <name type="scientific">Hyphopichia burtonii NRRL Y-1933</name>
    <dbReference type="NCBI Taxonomy" id="984485"/>
    <lineage>
        <taxon>Eukaryota</taxon>
        <taxon>Fungi</taxon>
        <taxon>Dikarya</taxon>
        <taxon>Ascomycota</taxon>
        <taxon>Saccharomycotina</taxon>
        <taxon>Pichiomycetes</taxon>
        <taxon>Debaryomycetaceae</taxon>
        <taxon>Hyphopichia</taxon>
    </lineage>
</organism>
<comment type="subcellular location">
    <subcellularLocation>
        <location evidence="5">Cytoplasm</location>
        <location evidence="5">Cytoskeleton</location>
        <location evidence="5">Microtubule organizing center</location>
    </subcellularLocation>
</comment>
<feature type="domain" description="Gamma tubulin complex component protein N-terminal" evidence="8">
    <location>
        <begin position="60"/>
        <end position="406"/>
    </location>
</feature>
<evidence type="ECO:0000313" key="10">
    <source>
        <dbReference type="Proteomes" id="UP000095085"/>
    </source>
</evidence>
<dbReference type="GO" id="GO:0043015">
    <property type="term" value="F:gamma-tubulin binding"/>
    <property type="evidence" value="ECO:0007669"/>
    <property type="project" value="InterPro"/>
</dbReference>
<dbReference type="InterPro" id="IPR040457">
    <property type="entry name" value="GCP_C"/>
</dbReference>
<dbReference type="InterPro" id="IPR041470">
    <property type="entry name" value="GCP_N"/>
</dbReference>
<comment type="similarity">
    <text evidence="1 5">Belongs to the TUBGCP family.</text>
</comment>
<dbReference type="STRING" id="984485.A0A1E4RMJ0"/>
<dbReference type="Pfam" id="PF17681">
    <property type="entry name" value="GCP_N_terminal"/>
    <property type="match status" value="1"/>
</dbReference>
<keyword evidence="3 5" id="KW-0493">Microtubule</keyword>
<dbReference type="GO" id="GO:0000922">
    <property type="term" value="C:spindle pole"/>
    <property type="evidence" value="ECO:0007669"/>
    <property type="project" value="InterPro"/>
</dbReference>
<name>A0A1E4RMJ0_9ASCO</name>
<feature type="region of interest" description="Disordered" evidence="6">
    <location>
        <begin position="734"/>
        <end position="761"/>
    </location>
</feature>
<evidence type="ECO:0000259" key="8">
    <source>
        <dbReference type="Pfam" id="PF17681"/>
    </source>
</evidence>
<dbReference type="PANTHER" id="PTHR19302:SF33">
    <property type="entry name" value="GAMMA-TUBULIN COMPLEX COMPONENT 5"/>
    <property type="match status" value="1"/>
</dbReference>
<sequence length="904" mass="104931">MTSYISPQAGSPAPESTVITLAPEPNILHSCINQSGKIRKKKPYALSNLQDLKIQQGLIIKDLLFSLLGFEGSYIRYSERYDASEVDFRIKGPDFKIAKHLDVSLKIITKSLVRYGKYYSGLVGFLEYYDQPDHGKIVQKLCYVITNFLQKYQQVIIEMEQQYKFNAKFNLSALENSLNQEIGTELAHIYDLIISIHDETMQRQALTNQEKNELYVLNFFQNIQNDLQQTGSIDFSTDNSKFNVCKGGLVLQIVQSKIISYKGDPVSLSFLTSLFDSISADYVEMLNQWLMNGEIDDPFEEFLIKQNKLPDSLSQIFHFSMEKYWDELYMTKSDGLIDQFKSKEIQFKILSTGKLLNIFKTCTGLDNFENLNENLNPIHSLYAQDFELKISKFYERANRLFLKLTFEGYNFNQLIDHLETTYLFKESSRIDSFLDRSFNDLKRNKHTVSSSRLIKSYNDIFHAGLNEFNVILLDDNEPQDNYQGNIFSGYESFSIEPINFFDTAKEIINVTTFDVEEELKGGATLKTLKSLINKAIGERELNLAQESSNSDQAMYDPDHFDDYAMNAVNLELKLPFPLNLIITENYTFEYQLIFKFQIIIKFISKLLDTTWKEISYSTVWKYSKFSNKIKKWALRCRILHNRMKDLMNEIQSYINYEIIDHNSNNLKRYLVGIENNLHKRKLGSSESPPPPTGTQSIFGNSGISHHKSASLNITNNQNNNIFDQKIFAQSTRHVNGNDINGRSRHPANGNQTNSNQNPQDQIIEESDIDVYRLSYKIGSFLNNLLRDSLITNRVLIDSVKNLFDVIILYNNHLQRFRKPIILINVELFEQFSQVYPDKFANKSMDEDAINKRFDNLNQLLNAHFELFNLALTEFIVNLKSHGELENQLFSILIERLERCFPDRQ</sequence>
<dbReference type="InterPro" id="IPR007259">
    <property type="entry name" value="GCP"/>
</dbReference>
<dbReference type="GO" id="GO:0005816">
    <property type="term" value="C:spindle pole body"/>
    <property type="evidence" value="ECO:0007669"/>
    <property type="project" value="UniProtKB-ARBA"/>
</dbReference>
<dbReference type="OrthoDB" id="2192946at2759"/>
<dbReference type="GO" id="GO:0005874">
    <property type="term" value="C:microtubule"/>
    <property type="evidence" value="ECO:0007669"/>
    <property type="project" value="UniProtKB-KW"/>
</dbReference>
<dbReference type="Proteomes" id="UP000095085">
    <property type="component" value="Unassembled WGS sequence"/>
</dbReference>
<evidence type="ECO:0000313" key="9">
    <source>
        <dbReference type="EMBL" id="ODV68498.1"/>
    </source>
</evidence>
<accession>A0A1E4RMJ0</accession>
<evidence type="ECO:0000259" key="7">
    <source>
        <dbReference type="Pfam" id="PF04130"/>
    </source>
</evidence>
<dbReference type="RefSeq" id="XP_020077565.1">
    <property type="nucleotide sequence ID" value="XM_020222697.1"/>
</dbReference>
<dbReference type="EMBL" id="KV454539">
    <property type="protein sequence ID" value="ODV68498.1"/>
    <property type="molecule type" value="Genomic_DNA"/>
</dbReference>
<dbReference type="GO" id="GO:0051321">
    <property type="term" value="P:meiotic cell cycle"/>
    <property type="evidence" value="ECO:0007669"/>
    <property type="project" value="TreeGrafter"/>
</dbReference>
<proteinExistence type="inferred from homology"/>
<dbReference type="GO" id="GO:0000930">
    <property type="term" value="C:gamma-tubulin complex"/>
    <property type="evidence" value="ECO:0007669"/>
    <property type="project" value="TreeGrafter"/>
</dbReference>
<evidence type="ECO:0000256" key="2">
    <source>
        <dbReference type="ARBA" id="ARBA00022490"/>
    </source>
</evidence>
<keyword evidence="4 5" id="KW-0206">Cytoskeleton</keyword>
<reference evidence="10" key="1">
    <citation type="submission" date="2016-05" db="EMBL/GenBank/DDBJ databases">
        <title>Comparative genomics of biotechnologically important yeasts.</title>
        <authorList>
            <consortium name="DOE Joint Genome Institute"/>
            <person name="Riley R."/>
            <person name="Haridas S."/>
            <person name="Wolfe K.H."/>
            <person name="Lopes M.R."/>
            <person name="Hittinger C.T."/>
            <person name="Goker M."/>
            <person name="Salamov A."/>
            <person name="Wisecaver J."/>
            <person name="Long T.M."/>
            <person name="Aerts A.L."/>
            <person name="Barry K."/>
            <person name="Choi C."/>
            <person name="Clum A."/>
            <person name="Coughlan A.Y."/>
            <person name="Deshpande S."/>
            <person name="Douglass A.P."/>
            <person name="Hanson S.J."/>
            <person name="Klenk H.-P."/>
            <person name="Labutti K."/>
            <person name="Lapidus A."/>
            <person name="Lindquist E."/>
            <person name="Lipzen A."/>
            <person name="Meier-Kolthoff J.P."/>
            <person name="Ohm R.A."/>
            <person name="Otillar R.P."/>
            <person name="Pangilinan J."/>
            <person name="Peng Y."/>
            <person name="Rokas A."/>
            <person name="Rosa C.A."/>
            <person name="Scheuner C."/>
            <person name="Sibirny A.A."/>
            <person name="Slot J.C."/>
            <person name="Stielow J.B."/>
            <person name="Sun H."/>
            <person name="Kurtzman C.P."/>
            <person name="Blackwell M."/>
            <person name="Grigoriev I.V."/>
            <person name="Jeffries T.W."/>
        </authorList>
    </citation>
    <scope>NUCLEOTIDE SEQUENCE [LARGE SCALE GENOMIC DNA]</scope>
    <source>
        <strain evidence="10">NRRL Y-1933</strain>
    </source>
</reference>
<evidence type="ECO:0000256" key="4">
    <source>
        <dbReference type="ARBA" id="ARBA00023212"/>
    </source>
</evidence>
<dbReference type="GO" id="GO:0051011">
    <property type="term" value="F:microtubule minus-end binding"/>
    <property type="evidence" value="ECO:0007669"/>
    <property type="project" value="TreeGrafter"/>
</dbReference>
<evidence type="ECO:0000256" key="6">
    <source>
        <dbReference type="SAM" id="MobiDB-lite"/>
    </source>
</evidence>
<feature type="domain" description="Gamma tubulin complex component C-terminal" evidence="7">
    <location>
        <begin position="528"/>
        <end position="881"/>
    </location>
</feature>
<evidence type="ECO:0000256" key="1">
    <source>
        <dbReference type="ARBA" id="ARBA00010337"/>
    </source>
</evidence>
<dbReference type="Pfam" id="PF04130">
    <property type="entry name" value="GCP_C_terminal"/>
    <property type="match status" value="1"/>
</dbReference>
<dbReference type="GO" id="GO:0051225">
    <property type="term" value="P:spindle assembly"/>
    <property type="evidence" value="ECO:0007669"/>
    <property type="project" value="TreeGrafter"/>
</dbReference>
<dbReference type="GeneID" id="30997246"/>
<dbReference type="GO" id="GO:0031122">
    <property type="term" value="P:cytoplasmic microtubule organization"/>
    <property type="evidence" value="ECO:0007669"/>
    <property type="project" value="TreeGrafter"/>
</dbReference>
<dbReference type="AlphaFoldDB" id="A0A1E4RMJ0"/>
<dbReference type="PANTHER" id="PTHR19302">
    <property type="entry name" value="GAMMA TUBULIN COMPLEX PROTEIN"/>
    <property type="match status" value="1"/>
</dbReference>
<gene>
    <name evidence="9" type="ORF">HYPBUDRAFT_165251</name>
</gene>
<feature type="region of interest" description="Disordered" evidence="6">
    <location>
        <begin position="681"/>
        <end position="700"/>
    </location>
</feature>
<dbReference type="Gene3D" id="1.20.120.1900">
    <property type="entry name" value="Gamma-tubulin complex, C-terminal domain"/>
    <property type="match status" value="1"/>
</dbReference>
<evidence type="ECO:0000256" key="3">
    <source>
        <dbReference type="ARBA" id="ARBA00022701"/>
    </source>
</evidence>
<evidence type="ECO:0000256" key="5">
    <source>
        <dbReference type="RuleBase" id="RU363050"/>
    </source>
</evidence>
<dbReference type="GO" id="GO:0007020">
    <property type="term" value="P:microtubule nucleation"/>
    <property type="evidence" value="ECO:0007669"/>
    <property type="project" value="InterPro"/>
</dbReference>